<feature type="transmembrane region" description="Helical" evidence="6">
    <location>
        <begin position="178"/>
        <end position="197"/>
    </location>
</feature>
<organism evidence="8 9">
    <name type="scientific">Epicoccum nigrum</name>
    <name type="common">Soil fungus</name>
    <name type="synonym">Epicoccum purpurascens</name>
    <dbReference type="NCBI Taxonomy" id="105696"/>
    <lineage>
        <taxon>Eukaryota</taxon>
        <taxon>Fungi</taxon>
        <taxon>Dikarya</taxon>
        <taxon>Ascomycota</taxon>
        <taxon>Pezizomycotina</taxon>
        <taxon>Dothideomycetes</taxon>
        <taxon>Pleosporomycetidae</taxon>
        <taxon>Pleosporales</taxon>
        <taxon>Pleosporineae</taxon>
        <taxon>Didymellaceae</taxon>
        <taxon>Epicoccum</taxon>
    </lineage>
</organism>
<evidence type="ECO:0000256" key="3">
    <source>
        <dbReference type="ARBA" id="ARBA00022989"/>
    </source>
</evidence>
<dbReference type="InParanoid" id="A0A1Y2LQL4"/>
<dbReference type="InterPro" id="IPR052337">
    <property type="entry name" value="SAT4-like"/>
</dbReference>
<dbReference type="GO" id="GO:0016020">
    <property type="term" value="C:membrane"/>
    <property type="evidence" value="ECO:0007669"/>
    <property type="project" value="UniProtKB-SubCell"/>
</dbReference>
<evidence type="ECO:0000313" key="8">
    <source>
        <dbReference type="EMBL" id="OSS46236.1"/>
    </source>
</evidence>
<feature type="transmembrane region" description="Helical" evidence="6">
    <location>
        <begin position="286"/>
        <end position="309"/>
    </location>
</feature>
<name>A0A1Y2LQL4_EPING</name>
<comment type="similarity">
    <text evidence="5">Belongs to the SAT4 family.</text>
</comment>
<sequence>MHGNIDTHYTALRTVSCLISPVRLSIGSPPSFVLKRVLFGGDSLHLFIHAQQRNFTSCECSIPYNLQPIFFSHVTVSPAPYQNTMARSDRGAELFAAALIPYTAAAIALVLRNVARRNTRVVMFWEDYLAIVAFAIGTGFTFISLFKTRWGFGLPLKDIQRPEGEIVHDYFQDLWADMWLYTFSVGLSKFVILGFYWRMFSHSAIRWPIRILLALSAAWIIARVTLICMQCTPIRKFWDADVPGKCPMTPMLSLFAAGIPHFVIELAILVLPLFEIRKLHLPLRRRLAIAAMFSAGIAVCISALMTIIHTIALDKKMDKDLTWDGLEDQIWAVCDVNLASLATSLPLLRPIFRSFGNFFGSTSTTSVPSQKYGGNGSIPTYGSTSLKRSNAPDADSEVGLADDGGVISGSELVGSSKTFVMHGITPRDPDVDSEGLQGIYVRNETKIVYHDV</sequence>
<feature type="transmembrane region" description="Helical" evidence="6">
    <location>
        <begin position="252"/>
        <end position="274"/>
    </location>
</feature>
<evidence type="ECO:0000313" key="9">
    <source>
        <dbReference type="Proteomes" id="UP000193240"/>
    </source>
</evidence>
<dbReference type="Pfam" id="PF20684">
    <property type="entry name" value="Fung_rhodopsin"/>
    <property type="match status" value="1"/>
</dbReference>
<dbReference type="Proteomes" id="UP000193240">
    <property type="component" value="Unassembled WGS sequence"/>
</dbReference>
<keyword evidence="4 6" id="KW-0472">Membrane</keyword>
<feature type="transmembrane region" description="Helical" evidence="6">
    <location>
        <begin position="127"/>
        <end position="146"/>
    </location>
</feature>
<protein>
    <recommendedName>
        <fullName evidence="7">Rhodopsin domain-containing protein</fullName>
    </recommendedName>
</protein>
<dbReference type="InterPro" id="IPR049326">
    <property type="entry name" value="Rhodopsin_dom_fungi"/>
</dbReference>
<comment type="subcellular location">
    <subcellularLocation>
        <location evidence="1">Membrane</location>
        <topology evidence="1">Multi-pass membrane protein</topology>
    </subcellularLocation>
</comment>
<feature type="transmembrane region" description="Helical" evidence="6">
    <location>
        <begin position="94"/>
        <end position="115"/>
    </location>
</feature>
<evidence type="ECO:0000256" key="5">
    <source>
        <dbReference type="ARBA" id="ARBA00038359"/>
    </source>
</evidence>
<gene>
    <name evidence="8" type="ORF">B5807_08195</name>
</gene>
<reference evidence="8 9" key="1">
    <citation type="journal article" date="2017" name="Genome Announc.">
        <title>Genome sequence of the saprophytic ascomycete Epicoccum nigrum ICMP 19927 strain isolated from New Zealand.</title>
        <authorList>
            <person name="Fokin M."/>
            <person name="Fleetwood D."/>
            <person name="Weir B.S."/>
            <person name="Villas-Boas S.G."/>
        </authorList>
    </citation>
    <scope>NUCLEOTIDE SEQUENCE [LARGE SCALE GENOMIC DNA]</scope>
    <source>
        <strain evidence="8 9">ICMP 19927</strain>
    </source>
</reference>
<evidence type="ECO:0000256" key="6">
    <source>
        <dbReference type="SAM" id="Phobius"/>
    </source>
</evidence>
<dbReference type="EMBL" id="KZ107852">
    <property type="protein sequence ID" value="OSS46236.1"/>
    <property type="molecule type" value="Genomic_DNA"/>
</dbReference>
<feature type="domain" description="Rhodopsin" evidence="7">
    <location>
        <begin position="111"/>
        <end position="353"/>
    </location>
</feature>
<accession>A0A1Y2LQL4</accession>
<dbReference type="PANTHER" id="PTHR33048:SF47">
    <property type="entry name" value="INTEGRAL MEMBRANE PROTEIN-RELATED"/>
    <property type="match status" value="1"/>
</dbReference>
<keyword evidence="9" id="KW-1185">Reference proteome</keyword>
<evidence type="ECO:0000256" key="4">
    <source>
        <dbReference type="ARBA" id="ARBA00023136"/>
    </source>
</evidence>
<dbReference type="PANTHER" id="PTHR33048">
    <property type="entry name" value="PTH11-LIKE INTEGRAL MEMBRANE PROTEIN (AFU_ORTHOLOGUE AFUA_5G11245)"/>
    <property type="match status" value="1"/>
</dbReference>
<proteinExistence type="inferred from homology"/>
<keyword evidence="3 6" id="KW-1133">Transmembrane helix</keyword>
<feature type="transmembrane region" description="Helical" evidence="6">
    <location>
        <begin position="209"/>
        <end position="232"/>
    </location>
</feature>
<evidence type="ECO:0000256" key="2">
    <source>
        <dbReference type="ARBA" id="ARBA00022692"/>
    </source>
</evidence>
<evidence type="ECO:0000256" key="1">
    <source>
        <dbReference type="ARBA" id="ARBA00004141"/>
    </source>
</evidence>
<dbReference type="AlphaFoldDB" id="A0A1Y2LQL4"/>
<evidence type="ECO:0000259" key="7">
    <source>
        <dbReference type="Pfam" id="PF20684"/>
    </source>
</evidence>
<keyword evidence="2 6" id="KW-0812">Transmembrane</keyword>